<evidence type="ECO:0000313" key="2">
    <source>
        <dbReference type="Proteomes" id="UP000004382"/>
    </source>
</evidence>
<proteinExistence type="predicted"/>
<dbReference type="EMBL" id="AGJK01000447">
    <property type="protein sequence ID" value="EHP77556.1"/>
    <property type="molecule type" value="Genomic_DNA"/>
</dbReference>
<organism evidence="1 2">
    <name type="scientific">Methylorubrum extorquens DSM 13060</name>
    <dbReference type="NCBI Taxonomy" id="882800"/>
    <lineage>
        <taxon>Bacteria</taxon>
        <taxon>Pseudomonadati</taxon>
        <taxon>Pseudomonadota</taxon>
        <taxon>Alphaproteobacteria</taxon>
        <taxon>Hyphomicrobiales</taxon>
        <taxon>Methylobacteriaceae</taxon>
        <taxon>Methylorubrum</taxon>
    </lineage>
</organism>
<reference evidence="1 2" key="1">
    <citation type="submission" date="2011-09" db="EMBL/GenBank/DDBJ databases">
        <title>The draft genome of Methylobacterium extorquens DSM 13060.</title>
        <authorList>
            <consortium name="US DOE Joint Genome Institute (JGI-PGF)"/>
            <person name="Lucas S."/>
            <person name="Han J."/>
            <person name="Lapidus A."/>
            <person name="Cheng J.-F."/>
            <person name="Goodwin L."/>
            <person name="Pitluck S."/>
            <person name="Peters L."/>
            <person name="Land M.L."/>
            <person name="Hauser L."/>
            <person name="Koskimaki J."/>
            <person name="Halonen O."/>
            <person name="Pirttila A."/>
            <person name="Frank C."/>
            <person name="Woyke T.J."/>
        </authorList>
    </citation>
    <scope>NUCLEOTIDE SEQUENCE [LARGE SCALE GENOMIC DNA]</scope>
    <source>
        <strain evidence="1 2">DSM 13060</strain>
    </source>
</reference>
<protein>
    <submittedName>
        <fullName evidence="1">Uncharacterized protein</fullName>
    </submittedName>
</protein>
<accession>H1KV21</accession>
<comment type="caution">
    <text evidence="1">The sequence shown here is derived from an EMBL/GenBank/DDBJ whole genome shotgun (WGS) entry which is preliminary data.</text>
</comment>
<evidence type="ECO:0000313" key="1">
    <source>
        <dbReference type="EMBL" id="EHP77556.1"/>
    </source>
</evidence>
<dbReference type="Proteomes" id="UP000004382">
    <property type="component" value="Unassembled WGS sequence"/>
</dbReference>
<sequence>MSGLDFEGIATAQAYGREIRHARETAWCWQARADRLERELATARA</sequence>
<gene>
    <name evidence="1" type="ORF">MetexDRAFT_6484</name>
</gene>
<name>H1KV21_METEX</name>
<feature type="non-terminal residue" evidence="1">
    <location>
        <position position="45"/>
    </location>
</feature>
<dbReference type="AlphaFoldDB" id="H1KV21"/>